<proteinExistence type="predicted"/>
<dbReference type="EMBL" id="HACG01005299">
    <property type="protein sequence ID" value="CEK52164.1"/>
    <property type="molecule type" value="Transcribed_RNA"/>
</dbReference>
<name>A0A0B6Y7N3_9EUPU</name>
<protein>
    <submittedName>
        <fullName evidence="1">Uncharacterized protein</fullName>
    </submittedName>
</protein>
<organism evidence="1">
    <name type="scientific">Arion vulgaris</name>
    <dbReference type="NCBI Taxonomy" id="1028688"/>
    <lineage>
        <taxon>Eukaryota</taxon>
        <taxon>Metazoa</taxon>
        <taxon>Spiralia</taxon>
        <taxon>Lophotrochozoa</taxon>
        <taxon>Mollusca</taxon>
        <taxon>Gastropoda</taxon>
        <taxon>Heterobranchia</taxon>
        <taxon>Euthyneura</taxon>
        <taxon>Panpulmonata</taxon>
        <taxon>Eupulmonata</taxon>
        <taxon>Stylommatophora</taxon>
        <taxon>Helicina</taxon>
        <taxon>Arionoidea</taxon>
        <taxon>Arionidae</taxon>
        <taxon>Arion</taxon>
    </lineage>
</organism>
<sequence>MDRQYTSIRSLRKKKIYQTGFEPHPYFLRHPLHSTADKRFFRAHKELHLVVSFSEHNQLAIHTKSFTLSSFSTQPASPPHKELHLVVSFFKQLQLKKTERSGLIRWNSACTNTCQTMSSSWYRKK</sequence>
<evidence type="ECO:0000313" key="1">
    <source>
        <dbReference type="EMBL" id="CEK52164.1"/>
    </source>
</evidence>
<dbReference type="AlphaFoldDB" id="A0A0B6Y7N3"/>
<feature type="non-terminal residue" evidence="1">
    <location>
        <position position="125"/>
    </location>
</feature>
<reference evidence="1" key="1">
    <citation type="submission" date="2014-12" db="EMBL/GenBank/DDBJ databases">
        <title>Insight into the proteome of Arion vulgaris.</title>
        <authorList>
            <person name="Aradska J."/>
            <person name="Bulat T."/>
            <person name="Smidak R."/>
            <person name="Sarate P."/>
            <person name="Gangsoo J."/>
            <person name="Sialana F."/>
            <person name="Bilban M."/>
            <person name="Lubec G."/>
        </authorList>
    </citation>
    <scope>NUCLEOTIDE SEQUENCE</scope>
    <source>
        <tissue evidence="1">Skin</tissue>
    </source>
</reference>
<gene>
    <name evidence="1" type="primary">ORF15726</name>
</gene>
<accession>A0A0B6Y7N3</accession>